<keyword evidence="1" id="KW-0812">Transmembrane</keyword>
<dbReference type="RefSeq" id="WP_306754564.1">
    <property type="nucleotide sequence ID" value="NZ_CYYW01000027.1"/>
</dbReference>
<evidence type="ECO:0000313" key="3">
    <source>
        <dbReference type="Proteomes" id="UP000095384"/>
    </source>
</evidence>
<proteinExistence type="predicted"/>
<reference evidence="2 3" key="1">
    <citation type="submission" date="2015-09" db="EMBL/GenBank/DDBJ databases">
        <authorList>
            <consortium name="Pathogen Informatics"/>
        </authorList>
    </citation>
    <scope>NUCLEOTIDE SEQUENCE [LARGE SCALE GENOMIC DNA]</scope>
    <source>
        <strain evidence="2 3">2789STDY5608860</strain>
    </source>
</reference>
<evidence type="ECO:0000256" key="1">
    <source>
        <dbReference type="SAM" id="Phobius"/>
    </source>
</evidence>
<name>A0A174GI00_9FIRM</name>
<dbReference type="Proteomes" id="UP000095384">
    <property type="component" value="Unassembled WGS sequence"/>
</dbReference>
<protein>
    <submittedName>
        <fullName evidence="2">Uncharacterized protein</fullName>
    </submittedName>
</protein>
<keyword evidence="1" id="KW-1133">Transmembrane helix</keyword>
<sequence>MRKHTRILAAAMTIVEAIVIISLTGCSGKKVDYNMETENINTKAGSDISAFDDSTKWNDSFSVEISDKSVDVDISADITLPDCKSMSVVEVKNIKVGADFKKSVIEAYFGDSTVYYHDIPHYTKEEIYHSMEVVKNEIAGYQQEIDAGLITEEGVSRVMKSENDLLEQYEKAEPSALDTREKATDYTDCNEYLGYIGNVFCELRFGIAEDGSLEYISAQPLKAGSEGTSYDSSEYGYYGPPSFAEEQGVEGLNGGSTGGDTTSSYDNECVLNKEEAVKKAEEFQNKLGRASQVYIGTSDYEWSAGVIEDGDDTVKTDDKESVIKDTAWGYIIDYGEGVDGIAFCKSLDFTRNMDIWETLDNYDDFMPYGSSSFIVTDQGVTEFTVSYPVDIVNESKNVELLSMDTIKEIIKDDMTKNSDQYDFTQNHTYNNLKLGYIRLKDASDKDKCTYVPAWCLSKQDKGYDRYPVYVNAIDGTIIRSDDLI</sequence>
<keyword evidence="1" id="KW-0472">Membrane</keyword>
<accession>A0A174GI00</accession>
<evidence type="ECO:0000313" key="2">
    <source>
        <dbReference type="EMBL" id="CUO61581.1"/>
    </source>
</evidence>
<gene>
    <name evidence="2" type="ORF">ERS852417_02703</name>
</gene>
<organism evidence="2 3">
    <name type="scientific">Agathobacter rectalis</name>
    <dbReference type="NCBI Taxonomy" id="39491"/>
    <lineage>
        <taxon>Bacteria</taxon>
        <taxon>Bacillati</taxon>
        <taxon>Bacillota</taxon>
        <taxon>Clostridia</taxon>
        <taxon>Lachnospirales</taxon>
        <taxon>Lachnospiraceae</taxon>
        <taxon>Agathobacter</taxon>
    </lineage>
</organism>
<feature type="transmembrane region" description="Helical" evidence="1">
    <location>
        <begin position="7"/>
        <end position="25"/>
    </location>
</feature>
<dbReference type="AlphaFoldDB" id="A0A174GI00"/>
<dbReference type="EMBL" id="CYYW01000027">
    <property type="protein sequence ID" value="CUO61581.1"/>
    <property type="molecule type" value="Genomic_DNA"/>
</dbReference>